<dbReference type="InterPro" id="IPR001117">
    <property type="entry name" value="Cu-oxidase_2nd"/>
</dbReference>
<organism evidence="11 12">
    <name type="scientific">Aureobasidium melanogenum (strain CBS 110374)</name>
    <name type="common">Aureobasidium pullulans var. melanogenum</name>
    <dbReference type="NCBI Taxonomy" id="1043003"/>
    <lineage>
        <taxon>Eukaryota</taxon>
        <taxon>Fungi</taxon>
        <taxon>Dikarya</taxon>
        <taxon>Ascomycota</taxon>
        <taxon>Pezizomycotina</taxon>
        <taxon>Dothideomycetes</taxon>
        <taxon>Dothideomycetidae</taxon>
        <taxon>Dothideales</taxon>
        <taxon>Saccotheciaceae</taxon>
        <taxon>Aureobasidium</taxon>
    </lineage>
</organism>
<dbReference type="CDD" id="cd13851">
    <property type="entry name" value="CuRO_1_Fet3p"/>
    <property type="match status" value="1"/>
</dbReference>
<keyword evidence="3 7" id="KW-0732">Signal</keyword>
<dbReference type="CDD" id="cd13877">
    <property type="entry name" value="CuRO_2_Fet3p_like"/>
    <property type="match status" value="1"/>
</dbReference>
<dbReference type="EMBL" id="KL584824">
    <property type="protein sequence ID" value="KEQ67254.1"/>
    <property type="molecule type" value="Genomic_DNA"/>
</dbReference>
<evidence type="ECO:0008006" key="13">
    <source>
        <dbReference type="Google" id="ProtNLM"/>
    </source>
</evidence>
<keyword evidence="5" id="KW-0186">Copper</keyword>
<feature type="domain" description="Plastocyanin-like" evidence="9">
    <location>
        <begin position="365"/>
        <end position="510"/>
    </location>
</feature>
<dbReference type="PANTHER" id="PTHR11709">
    <property type="entry name" value="MULTI-COPPER OXIDASE"/>
    <property type="match status" value="1"/>
</dbReference>
<keyword evidence="12" id="KW-1185">Reference proteome</keyword>
<dbReference type="InterPro" id="IPR033138">
    <property type="entry name" value="Cu_oxidase_CS"/>
</dbReference>
<sequence>MAGRIIQLLFGLTLLLTTCRAAVIEKYFNMTWVMANPDGLQERKVIGVNNTWPLPVLEVNKGDRLIVHVYNGLGDKSTSIHWHGLFQNTTNEMDGPSMQTQCPIVPGASFTYDFTVEQSGTYWYHCHTDLCYPDGYRQMLLVHDTDAWFADQYKEEFAVSVSDWYHEMVEDITFIALSNPTGAEPIPDAFLFNNSVMDTKISVEPNTTYLLRIVNTGAFAAQYFYIEDHNFTIVEVDGVFTEPKEASLLYVAVAQRYSVLFTTKASTARNYGLVTIADQVLLDTIPDDLRLNQTNWLQYNPSADFDPVNVTLNIVDENPAFDDYSLVPYDKEPLFENPSKVINLTVSMGILDNGKPYAFFNDQTYTRPKVPSLYTALTAGEEAANEAVYGEYTNAFVLNHLDVIEVVLTNNDGGSHPFHYHGHNFQVISRSPSYGEDFYSLKDNVNPLAFDPNNHTAFPEYPMRRDTVVLPPMGNLVIRFVANNPGVWAFHCHIDWHMQQGLAATFIEAPLEMQKTLSVPDDHYAACKAAGVPYAGNAAANTKDILDLSGQNTPARPLPAGFTARGIVALVFSCIAAFVGLAAITWYGMAPLNASEQERVVVSSVGKVDE</sequence>
<evidence type="ECO:0000256" key="1">
    <source>
        <dbReference type="ARBA" id="ARBA00010609"/>
    </source>
</evidence>
<gene>
    <name evidence="11" type="ORF">M437DRAFT_38115</name>
</gene>
<dbReference type="RefSeq" id="XP_040884277.1">
    <property type="nucleotide sequence ID" value="XM_041019776.1"/>
</dbReference>
<accession>A0A074W6R0</accession>
<dbReference type="InterPro" id="IPR045087">
    <property type="entry name" value="Cu-oxidase_fam"/>
</dbReference>
<feature type="domain" description="Plastocyanin-like" evidence="10">
    <location>
        <begin position="30"/>
        <end position="145"/>
    </location>
</feature>
<dbReference type="InterPro" id="IPR002355">
    <property type="entry name" value="Cu_oxidase_Cu_BS"/>
</dbReference>
<evidence type="ECO:0000259" key="10">
    <source>
        <dbReference type="Pfam" id="PF07732"/>
    </source>
</evidence>
<name>A0A074W6R0_AURM1</name>
<feature type="chain" id="PRO_5001701224" description="Iron transport multicopper oxidase FET3" evidence="7">
    <location>
        <begin position="22"/>
        <end position="610"/>
    </location>
</feature>
<dbReference type="GO" id="GO:0004322">
    <property type="term" value="F:ferroxidase activity"/>
    <property type="evidence" value="ECO:0007669"/>
    <property type="project" value="TreeGrafter"/>
</dbReference>
<evidence type="ECO:0000259" key="9">
    <source>
        <dbReference type="Pfam" id="PF07731"/>
    </source>
</evidence>
<dbReference type="Pfam" id="PF00394">
    <property type="entry name" value="Cu-oxidase"/>
    <property type="match status" value="1"/>
</dbReference>
<keyword evidence="6" id="KW-0812">Transmembrane</keyword>
<evidence type="ECO:0000256" key="7">
    <source>
        <dbReference type="SAM" id="SignalP"/>
    </source>
</evidence>
<dbReference type="InterPro" id="IPR044130">
    <property type="entry name" value="CuRO_2_Fet3-like"/>
</dbReference>
<feature type="signal peptide" evidence="7">
    <location>
        <begin position="1"/>
        <end position="21"/>
    </location>
</feature>
<dbReference type="Pfam" id="PF07731">
    <property type="entry name" value="Cu-oxidase_2"/>
    <property type="match status" value="1"/>
</dbReference>
<dbReference type="STRING" id="1043003.A0A074W6R0"/>
<dbReference type="AlphaFoldDB" id="A0A074W6R0"/>
<dbReference type="GO" id="GO:0005507">
    <property type="term" value="F:copper ion binding"/>
    <property type="evidence" value="ECO:0007669"/>
    <property type="project" value="InterPro"/>
</dbReference>
<dbReference type="InterPro" id="IPR011707">
    <property type="entry name" value="Cu-oxidase-like_N"/>
</dbReference>
<dbReference type="PANTHER" id="PTHR11709:SF361">
    <property type="entry name" value="IRON TRANSPORT MULTICOPPER OXIDASE FET3"/>
    <property type="match status" value="1"/>
</dbReference>
<dbReference type="HOGENOM" id="CLU_006504_7_3_1"/>
<comment type="similarity">
    <text evidence="1">Belongs to the multicopper oxidase family.</text>
</comment>
<feature type="domain" description="Plastocyanin-like" evidence="8">
    <location>
        <begin position="156"/>
        <end position="301"/>
    </location>
</feature>
<dbReference type="PROSITE" id="PS00080">
    <property type="entry name" value="MULTICOPPER_OXIDASE2"/>
    <property type="match status" value="1"/>
</dbReference>
<dbReference type="FunFam" id="2.60.40.420:FF:000024">
    <property type="entry name" value="FET5p Multicopper oxidase"/>
    <property type="match status" value="1"/>
</dbReference>
<dbReference type="Pfam" id="PF07732">
    <property type="entry name" value="Cu-oxidase_3"/>
    <property type="match status" value="1"/>
</dbReference>
<evidence type="ECO:0000313" key="12">
    <source>
        <dbReference type="Proteomes" id="UP000030672"/>
    </source>
</evidence>
<dbReference type="Proteomes" id="UP000030672">
    <property type="component" value="Unassembled WGS sequence"/>
</dbReference>
<feature type="transmembrane region" description="Helical" evidence="6">
    <location>
        <begin position="566"/>
        <end position="589"/>
    </location>
</feature>
<protein>
    <recommendedName>
        <fullName evidence="13">Iron transport multicopper oxidase FET3</fullName>
    </recommendedName>
</protein>
<keyword evidence="2" id="KW-0479">Metal-binding</keyword>
<dbReference type="Gene3D" id="2.60.40.420">
    <property type="entry name" value="Cupredoxins - blue copper proteins"/>
    <property type="match status" value="3"/>
</dbReference>
<evidence type="ECO:0000313" key="11">
    <source>
        <dbReference type="EMBL" id="KEQ67254.1"/>
    </source>
</evidence>
<evidence type="ECO:0000256" key="5">
    <source>
        <dbReference type="ARBA" id="ARBA00023008"/>
    </source>
</evidence>
<dbReference type="CDD" id="cd13899">
    <property type="entry name" value="CuRO_3_Fet3p"/>
    <property type="match status" value="1"/>
</dbReference>
<keyword evidence="6" id="KW-0472">Membrane</keyword>
<proteinExistence type="inferred from homology"/>
<evidence type="ECO:0000259" key="8">
    <source>
        <dbReference type="Pfam" id="PF00394"/>
    </source>
</evidence>
<reference evidence="11 12" key="1">
    <citation type="journal article" date="2014" name="BMC Genomics">
        <title>Genome sequencing of four Aureobasidium pullulans varieties: biotechnological potential, stress tolerance, and description of new species.</title>
        <authorList>
            <person name="Gostin Ar C."/>
            <person name="Ohm R.A."/>
            <person name="Kogej T."/>
            <person name="Sonjak S."/>
            <person name="Turk M."/>
            <person name="Zajc J."/>
            <person name="Zalar P."/>
            <person name="Grube M."/>
            <person name="Sun H."/>
            <person name="Han J."/>
            <person name="Sharma A."/>
            <person name="Chiniquy J."/>
            <person name="Ngan C.Y."/>
            <person name="Lipzen A."/>
            <person name="Barry K."/>
            <person name="Grigoriev I.V."/>
            <person name="Gunde-Cimerman N."/>
        </authorList>
    </citation>
    <scope>NUCLEOTIDE SEQUENCE [LARGE SCALE GENOMIC DNA]</scope>
    <source>
        <strain evidence="11 12">CBS 110374</strain>
    </source>
</reference>
<dbReference type="InterPro" id="IPR011706">
    <property type="entry name" value="Cu-oxidase_C"/>
</dbReference>
<dbReference type="GeneID" id="63913149"/>
<dbReference type="PROSITE" id="PS00079">
    <property type="entry name" value="MULTICOPPER_OXIDASE1"/>
    <property type="match status" value="1"/>
</dbReference>
<evidence type="ECO:0000256" key="4">
    <source>
        <dbReference type="ARBA" id="ARBA00023002"/>
    </source>
</evidence>
<evidence type="ECO:0000256" key="6">
    <source>
        <dbReference type="SAM" id="Phobius"/>
    </source>
</evidence>
<dbReference type="GO" id="GO:0010106">
    <property type="term" value="P:cellular response to iron ion starvation"/>
    <property type="evidence" value="ECO:0007669"/>
    <property type="project" value="TreeGrafter"/>
</dbReference>
<dbReference type="InterPro" id="IPR008972">
    <property type="entry name" value="Cupredoxin"/>
</dbReference>
<keyword evidence="4" id="KW-0560">Oxidoreductase</keyword>
<evidence type="ECO:0000256" key="2">
    <source>
        <dbReference type="ARBA" id="ARBA00022723"/>
    </source>
</evidence>
<evidence type="ECO:0000256" key="3">
    <source>
        <dbReference type="ARBA" id="ARBA00022729"/>
    </source>
</evidence>
<dbReference type="GO" id="GO:0033573">
    <property type="term" value="C:high-affinity iron permease complex"/>
    <property type="evidence" value="ECO:0007669"/>
    <property type="project" value="TreeGrafter"/>
</dbReference>
<dbReference type="GO" id="GO:0033215">
    <property type="term" value="P:reductive iron assimilation"/>
    <property type="evidence" value="ECO:0007669"/>
    <property type="project" value="TreeGrafter"/>
</dbReference>
<dbReference type="SUPFAM" id="SSF49503">
    <property type="entry name" value="Cupredoxins"/>
    <property type="match status" value="3"/>
</dbReference>
<keyword evidence="6" id="KW-1133">Transmembrane helix</keyword>